<feature type="compositionally biased region" description="Basic residues" evidence="2">
    <location>
        <begin position="285"/>
        <end position="295"/>
    </location>
</feature>
<feature type="region of interest" description="Disordered" evidence="2">
    <location>
        <begin position="525"/>
        <end position="552"/>
    </location>
</feature>
<feature type="compositionally biased region" description="Low complexity" evidence="2">
    <location>
        <begin position="535"/>
        <end position="552"/>
    </location>
</feature>
<feature type="region of interest" description="Disordered" evidence="2">
    <location>
        <begin position="79"/>
        <end position="172"/>
    </location>
</feature>
<feature type="compositionally biased region" description="Polar residues" evidence="2">
    <location>
        <begin position="975"/>
        <end position="984"/>
    </location>
</feature>
<sequence length="2249" mass="244738">MLNSNGGVGAADRLRERALDSGVEQILQIRHRNRTRPAGARQKLPRYPGYLAREAFSSVPEKVGGEEATAAPVVLSPVLDEKSSHQGSWERPRRGRTCPSSIDPGGNASHCPYQGKLPMEANTAVNTSRRGRLRQQRLSPPCPDKKGRTKSVGAEEQQQTCQPQPEFSSTPNEYSMHDMVLRTVQSPRKGAVAPVVSPPPIEERKDHRYPSRRKRESSISQAMVTASQPRCMEPITNDEKSVCDVEACQATSASPPDKTAEETECVRKKYARLEDPSTGLVTAHRSTRKKNKKKSPVTMATNAEPSQLDSSQLTLPQPLPEIDQSTIKRTSNPIQCSVVDGSEKRGRPLRMLITRTGATKSVISCNRVNMRCEPLPENAEACQLNTSPTQVPSNVLTSEPALKSSALKDSQPVRQDTQSSLEDDLHETLNKLHITEVESRQKTTETDSGKESVSSVLCDTIPACATAERSPTSLVEQEWKDLNKDSAMGNHDANTVVNTPSENENLQPAAVITKDVDQKALEQDVNASTSAGHNPSTSSMPSDVSSSPTRPSVRRTLTLEEMTNAVESILQTTEKTLALTEQCQDMPCTDANLIDEKEVDNATDSLLKEMSAHNEDNLQLTNSCLSAQQDKVVEFSTSTTLHENYISSNDKKNCETEEVGEKSATESPYNVVLPQSEPAMFETQSSLSQNEELFCTTLLPTDGTGVLSDASLTEGKVLDEGAQVSKPDSFSSPQCFDAIGFDTVVKKTEPCTTPENDKHEQEISGQSTSIASSTSSPTDCLEDMDTERSYEHTELTCTFTEASKKASTQETLNSASSQLLNFKIPVQALENDQNIKTDHVVQKMGNESSIQETSFHQETFQPLYKTQAKDDGRQALARHESSGCLHAAREDKDALGSLECVPLVQTGSQQSASVESCSNLSSSLHVLEDTHKLHADIAEGASLEKGLNTPDLTLSQRNLETQDKFSCSGDKASKSADTQETSLQKEPCKEERIINTQEVLPCSGGSDNTDTIKSPCDTLYNTEPEKIKETCTSSFFPKLLSSSSGKCTDNIKQLDLSSVSLDVETPAMISSNKSIANKSDNKCSNYVPEEQPITGSGSNEGLQNEATVSALSTVPNEEKEPAEQTITGSLKTQEYTENTIHKITEKAGMVTGDAVCTISNAGNAVEPYERKKYVVHFPQDEVRLREVPQELSLQCHTSPLNEPGEKHTMSTYATNQDSILVNCELPTLQDKHNTEALPDFALDKATGGNLDNCNDAMNSKVSDSAITSSMPVSVTCEGSLSSLINTHKQNEEAQAVSTVANNLSACFTATQQQQEHQEATSLGSCDLTIEFCNTSQHPTALSIKECLVICPDANSAMSRSAKGQHYDGSVSASDSTNIECGVLPHFSSPNTAKVVGPVQPNSSISIQDTKEMPALVIPCSHTHKSGAICQFSGPHEKDEIPRKPMQGDEQMQTIQGRSAAPKETKDYASVPTEITDTSDAMKSRLLVGSCDDFSSTERRLKNKGNFDNFKASPLCSKEANLAITGEPFDTTVAAEHKQSVTTAHEVSSELENTDKIEIPNCMCTVSPSEISLQKHEHVDEPKNEAMTANTQMTILLSNRVNATSNELLLDENYSFHRGKCSSNDNQNKQEVGGDLHLCGTSSRHPPSTKSDIMNAHVVHERSAAPEEYQQESTNISTPEHSDELGTDARHEQESVNECESFKFGGLQHVGTEEPSNSKLDVTGSTNISVKARYTIDEGAETICVPRSSALNNENASEHSNLSPVDGIRYQDAETTLTSANMEHANVQGNDDSNAFPPNETCFTELYATPEPKDVEHTPTAFKHSEKYSKRTNSEFAHSPIGLSRSKAQVEHSSAAHVVLHLSGTERTVNLAHVDISDSDQVVEKHVLKIPESDFFTGDEHLSGSEEIVNSSSNLAVNDEFVLGFAARNRQPCAPILPEDIPKDLEIQGKEHILSRPSNRATGNDNAIYDCEVTKEEATEMHATTCTEEHGTDFIRADGGDINVAATGSTEFSSCSKSHAGTPASDSCGADCFNTAASPTRNVGRQCSVSCTNFECQPHEACDLFLQNSGKSDASADLQHKTNFKSNLSHTQYHSCLSIPADLPSCRPSNLATFGDIPISVTPHRSMNSARGVVSDKDLLDLKEAELLEGLKEQNVTNVKRIVIRRNNRETPTKHLVLTFATSELPRTIETGYTKTPIRPYIPNPRRCYQCQRFGHGSQSCRGQPACAKCGAQGHISDKCNEILHCVNCD</sequence>
<dbReference type="SUPFAM" id="SSF57756">
    <property type="entry name" value="Retrovirus zinc finger-like domains"/>
    <property type="match status" value="1"/>
</dbReference>
<feature type="region of interest" description="Disordered" evidence="2">
    <location>
        <begin position="965"/>
        <end position="987"/>
    </location>
</feature>
<feature type="compositionally biased region" description="Low complexity" evidence="2">
    <location>
        <begin position="155"/>
        <end position="166"/>
    </location>
</feature>
<keyword evidence="1" id="KW-0863">Zinc-finger</keyword>
<feature type="region of interest" description="Disordered" evidence="2">
    <location>
        <begin position="750"/>
        <end position="782"/>
    </location>
</feature>
<evidence type="ECO:0000313" key="5">
    <source>
        <dbReference type="Proteomes" id="UP000821866"/>
    </source>
</evidence>
<keyword evidence="1" id="KW-0862">Zinc</keyword>
<feature type="compositionally biased region" description="Polar residues" evidence="2">
    <location>
        <begin position="525"/>
        <end position="534"/>
    </location>
</feature>
<keyword evidence="1" id="KW-0479">Metal-binding</keyword>
<dbReference type="PROSITE" id="PS50158">
    <property type="entry name" value="ZF_CCHC"/>
    <property type="match status" value="1"/>
</dbReference>
<evidence type="ECO:0000256" key="2">
    <source>
        <dbReference type="SAM" id="MobiDB-lite"/>
    </source>
</evidence>
<feature type="compositionally biased region" description="Polar residues" evidence="2">
    <location>
        <begin position="298"/>
        <end position="315"/>
    </location>
</feature>
<reference evidence="4" key="1">
    <citation type="journal article" date="2020" name="Cell">
        <title>Large-Scale Comparative Analyses of Tick Genomes Elucidate Their Genetic Diversity and Vector Capacities.</title>
        <authorList>
            <consortium name="Tick Genome and Microbiome Consortium (TIGMIC)"/>
            <person name="Jia N."/>
            <person name="Wang J."/>
            <person name="Shi W."/>
            <person name="Du L."/>
            <person name="Sun Y."/>
            <person name="Zhan W."/>
            <person name="Jiang J.F."/>
            <person name="Wang Q."/>
            <person name="Zhang B."/>
            <person name="Ji P."/>
            <person name="Bell-Sakyi L."/>
            <person name="Cui X.M."/>
            <person name="Yuan T.T."/>
            <person name="Jiang B.G."/>
            <person name="Yang W.F."/>
            <person name="Lam T.T."/>
            <person name="Chang Q.C."/>
            <person name="Ding S.J."/>
            <person name="Wang X.J."/>
            <person name="Zhu J.G."/>
            <person name="Ruan X.D."/>
            <person name="Zhao L."/>
            <person name="Wei J.T."/>
            <person name="Ye R.Z."/>
            <person name="Que T.C."/>
            <person name="Du C.H."/>
            <person name="Zhou Y.H."/>
            <person name="Cheng J.X."/>
            <person name="Dai P.F."/>
            <person name="Guo W.B."/>
            <person name="Han X.H."/>
            <person name="Huang E.J."/>
            <person name="Li L.F."/>
            <person name="Wei W."/>
            <person name="Gao Y.C."/>
            <person name="Liu J.Z."/>
            <person name="Shao H.Z."/>
            <person name="Wang X."/>
            <person name="Wang C.C."/>
            <person name="Yang T.C."/>
            <person name="Huo Q.B."/>
            <person name="Li W."/>
            <person name="Chen H.Y."/>
            <person name="Chen S.E."/>
            <person name="Zhou L.G."/>
            <person name="Ni X.B."/>
            <person name="Tian J.H."/>
            <person name="Sheng Y."/>
            <person name="Liu T."/>
            <person name="Pan Y.S."/>
            <person name="Xia L.Y."/>
            <person name="Li J."/>
            <person name="Zhao F."/>
            <person name="Cao W.C."/>
        </authorList>
    </citation>
    <scope>NUCLEOTIDE SEQUENCE</scope>
    <source>
        <strain evidence="4">Rmic-2018</strain>
    </source>
</reference>
<dbReference type="VEuPathDB" id="VectorBase:LOC119165274"/>
<dbReference type="InterPro" id="IPR036875">
    <property type="entry name" value="Znf_CCHC_sf"/>
</dbReference>
<feature type="region of interest" description="Disordered" evidence="2">
    <location>
        <begin position="1621"/>
        <end position="1650"/>
    </location>
</feature>
<feature type="region of interest" description="Disordered" evidence="2">
    <location>
        <begin position="280"/>
        <end position="315"/>
    </location>
</feature>
<keyword evidence="5" id="KW-1185">Reference proteome</keyword>
<dbReference type="EMBL" id="JABSTU010000010">
    <property type="protein sequence ID" value="KAH8019475.1"/>
    <property type="molecule type" value="Genomic_DNA"/>
</dbReference>
<gene>
    <name evidence="4" type="ORF">HPB51_019497</name>
</gene>
<feature type="region of interest" description="Disordered" evidence="2">
    <location>
        <begin position="403"/>
        <end position="424"/>
    </location>
</feature>
<dbReference type="Gene3D" id="4.10.60.10">
    <property type="entry name" value="Zinc finger, CCHC-type"/>
    <property type="match status" value="1"/>
</dbReference>
<evidence type="ECO:0000313" key="4">
    <source>
        <dbReference type="EMBL" id="KAH8019475.1"/>
    </source>
</evidence>
<feature type="domain" description="CCHC-type" evidence="3">
    <location>
        <begin position="2226"/>
        <end position="2241"/>
    </location>
</feature>
<dbReference type="SMART" id="SM00343">
    <property type="entry name" value="ZnF_C2HC"/>
    <property type="match status" value="2"/>
</dbReference>
<feature type="compositionally biased region" description="Basic and acidic residues" evidence="2">
    <location>
        <begin position="1679"/>
        <end position="1692"/>
    </location>
</feature>
<dbReference type="Proteomes" id="UP000821866">
    <property type="component" value="Chromosome 8"/>
</dbReference>
<name>A0A9J6DBU1_RHIMP</name>
<feature type="compositionally biased region" description="Basic and acidic residues" evidence="2">
    <location>
        <begin position="750"/>
        <end position="762"/>
    </location>
</feature>
<accession>A0A9J6DBU1</accession>
<evidence type="ECO:0000259" key="3">
    <source>
        <dbReference type="PROSITE" id="PS50158"/>
    </source>
</evidence>
<feature type="compositionally biased region" description="Low complexity" evidence="2">
    <location>
        <begin position="764"/>
        <end position="778"/>
    </location>
</feature>
<proteinExistence type="predicted"/>
<dbReference type="InterPro" id="IPR001878">
    <property type="entry name" value="Znf_CCHC"/>
</dbReference>
<dbReference type="GO" id="GO:0008270">
    <property type="term" value="F:zinc ion binding"/>
    <property type="evidence" value="ECO:0007669"/>
    <property type="project" value="UniProtKB-KW"/>
</dbReference>
<feature type="compositionally biased region" description="Basic and acidic residues" evidence="2">
    <location>
        <begin position="79"/>
        <end position="92"/>
    </location>
</feature>
<feature type="region of interest" description="Disordered" evidence="2">
    <location>
        <begin position="1662"/>
        <end position="1692"/>
    </location>
</feature>
<feature type="region of interest" description="Disordered" evidence="2">
    <location>
        <begin position="188"/>
        <end position="226"/>
    </location>
</feature>
<protein>
    <recommendedName>
        <fullName evidence="3">CCHC-type domain-containing protein</fullName>
    </recommendedName>
</protein>
<comment type="caution">
    <text evidence="4">The sequence shown here is derived from an EMBL/GenBank/DDBJ whole genome shotgun (WGS) entry which is preliminary data.</text>
</comment>
<feature type="compositionally biased region" description="Polar residues" evidence="2">
    <location>
        <begin position="1639"/>
        <end position="1650"/>
    </location>
</feature>
<dbReference type="VEuPathDB" id="VectorBase:LOC119177086"/>
<organism evidence="4 5">
    <name type="scientific">Rhipicephalus microplus</name>
    <name type="common">Cattle tick</name>
    <name type="synonym">Boophilus microplus</name>
    <dbReference type="NCBI Taxonomy" id="6941"/>
    <lineage>
        <taxon>Eukaryota</taxon>
        <taxon>Metazoa</taxon>
        <taxon>Ecdysozoa</taxon>
        <taxon>Arthropoda</taxon>
        <taxon>Chelicerata</taxon>
        <taxon>Arachnida</taxon>
        <taxon>Acari</taxon>
        <taxon>Parasitiformes</taxon>
        <taxon>Ixodida</taxon>
        <taxon>Ixodoidea</taxon>
        <taxon>Ixodidae</taxon>
        <taxon>Rhipicephalinae</taxon>
        <taxon>Rhipicephalus</taxon>
        <taxon>Boophilus</taxon>
    </lineage>
</organism>
<dbReference type="GO" id="GO:0003676">
    <property type="term" value="F:nucleic acid binding"/>
    <property type="evidence" value="ECO:0007669"/>
    <property type="project" value="InterPro"/>
</dbReference>
<evidence type="ECO:0000256" key="1">
    <source>
        <dbReference type="PROSITE-ProRule" id="PRU00047"/>
    </source>
</evidence>
<reference evidence="4" key="2">
    <citation type="submission" date="2021-09" db="EMBL/GenBank/DDBJ databases">
        <authorList>
            <person name="Jia N."/>
            <person name="Wang J."/>
            <person name="Shi W."/>
            <person name="Du L."/>
            <person name="Sun Y."/>
            <person name="Zhan W."/>
            <person name="Jiang J."/>
            <person name="Wang Q."/>
            <person name="Zhang B."/>
            <person name="Ji P."/>
            <person name="Sakyi L.B."/>
            <person name="Cui X."/>
            <person name="Yuan T."/>
            <person name="Jiang B."/>
            <person name="Yang W."/>
            <person name="Lam T.T.-Y."/>
            <person name="Chang Q."/>
            <person name="Ding S."/>
            <person name="Wang X."/>
            <person name="Zhu J."/>
            <person name="Ruan X."/>
            <person name="Zhao L."/>
            <person name="Wei J."/>
            <person name="Que T."/>
            <person name="Du C."/>
            <person name="Cheng J."/>
            <person name="Dai P."/>
            <person name="Han X."/>
            <person name="Huang E."/>
            <person name="Gao Y."/>
            <person name="Liu J."/>
            <person name="Shao H."/>
            <person name="Ye R."/>
            <person name="Li L."/>
            <person name="Wei W."/>
            <person name="Wang X."/>
            <person name="Wang C."/>
            <person name="Huo Q."/>
            <person name="Li W."/>
            <person name="Guo W."/>
            <person name="Chen H."/>
            <person name="Chen S."/>
            <person name="Zhou L."/>
            <person name="Zhou L."/>
            <person name="Ni X."/>
            <person name="Tian J."/>
            <person name="Zhou Y."/>
            <person name="Sheng Y."/>
            <person name="Liu T."/>
            <person name="Pan Y."/>
            <person name="Xia L."/>
            <person name="Li J."/>
            <person name="Zhao F."/>
            <person name="Cao W."/>
        </authorList>
    </citation>
    <scope>NUCLEOTIDE SEQUENCE</scope>
    <source>
        <strain evidence="4">Rmic-2018</strain>
        <tissue evidence="4">Larvae</tissue>
    </source>
</reference>